<feature type="chain" id="PRO_5023805992" evidence="3">
    <location>
        <begin position="22"/>
        <end position="192"/>
    </location>
</feature>
<protein>
    <submittedName>
        <fullName evidence="4">Uncharacterized protein</fullName>
    </submittedName>
</protein>
<name>A0A5J5ESJ2_9PEZI</name>
<dbReference type="InParanoid" id="A0A5J5ESJ2"/>
<keyword evidence="2" id="KW-0812">Transmembrane</keyword>
<keyword evidence="5" id="KW-1185">Reference proteome</keyword>
<dbReference type="EMBL" id="VXIS01000141">
    <property type="protein sequence ID" value="KAA8901783.1"/>
    <property type="molecule type" value="Genomic_DNA"/>
</dbReference>
<keyword evidence="2" id="KW-1133">Transmembrane helix</keyword>
<evidence type="ECO:0000256" key="3">
    <source>
        <dbReference type="SAM" id="SignalP"/>
    </source>
</evidence>
<evidence type="ECO:0000313" key="5">
    <source>
        <dbReference type="Proteomes" id="UP000326924"/>
    </source>
</evidence>
<keyword evidence="2" id="KW-0472">Membrane</keyword>
<comment type="caution">
    <text evidence="4">The sequence shown here is derived from an EMBL/GenBank/DDBJ whole genome shotgun (WGS) entry which is preliminary data.</text>
</comment>
<sequence>MCGLLACLLACWLAACSRVAGERLRLTGQKRRTDRRGETRYKAGRKEQKGYFSLSLALPALSMTASHLFRRAVPFFFFFFFFFSLITSHQTWACSFVLWNEKDVQLFDWNLGDTGKWSKMNLFRQPPGVVVARVGFVLCWGGGGHAERHLTPDPSRRSQSHPRGEGLDGHKRQAGRRLSGHSGCSGTSHEQW</sequence>
<feature type="transmembrane region" description="Helical" evidence="2">
    <location>
        <begin position="76"/>
        <end position="99"/>
    </location>
</feature>
<reference evidence="4 5" key="1">
    <citation type="submission" date="2019-09" db="EMBL/GenBank/DDBJ databases">
        <title>Draft genome of the ectomycorrhizal ascomycete Sphaerosporella brunnea.</title>
        <authorList>
            <consortium name="DOE Joint Genome Institute"/>
            <person name="Benucci G.M."/>
            <person name="Marozzi G."/>
            <person name="Antonielli L."/>
            <person name="Sanchez S."/>
            <person name="Marco P."/>
            <person name="Wang X."/>
            <person name="Falini L.B."/>
            <person name="Barry K."/>
            <person name="Haridas S."/>
            <person name="Lipzen A."/>
            <person name="Labutti K."/>
            <person name="Grigoriev I.V."/>
            <person name="Murat C."/>
            <person name="Martin F."/>
            <person name="Albertini E."/>
            <person name="Donnini D."/>
            <person name="Bonito G."/>
        </authorList>
    </citation>
    <scope>NUCLEOTIDE SEQUENCE [LARGE SCALE GENOMIC DNA]</scope>
    <source>
        <strain evidence="4 5">Sb_GMNB300</strain>
    </source>
</reference>
<dbReference type="Proteomes" id="UP000326924">
    <property type="component" value="Unassembled WGS sequence"/>
</dbReference>
<feature type="compositionally biased region" description="Basic and acidic residues" evidence="1">
    <location>
        <begin position="148"/>
        <end position="171"/>
    </location>
</feature>
<evidence type="ECO:0000313" key="4">
    <source>
        <dbReference type="EMBL" id="KAA8901783.1"/>
    </source>
</evidence>
<gene>
    <name evidence="4" type="ORF">FN846DRAFT_956522</name>
</gene>
<feature type="region of interest" description="Disordered" evidence="1">
    <location>
        <begin position="148"/>
        <end position="192"/>
    </location>
</feature>
<organism evidence="4 5">
    <name type="scientific">Sphaerosporella brunnea</name>
    <dbReference type="NCBI Taxonomy" id="1250544"/>
    <lineage>
        <taxon>Eukaryota</taxon>
        <taxon>Fungi</taxon>
        <taxon>Dikarya</taxon>
        <taxon>Ascomycota</taxon>
        <taxon>Pezizomycotina</taxon>
        <taxon>Pezizomycetes</taxon>
        <taxon>Pezizales</taxon>
        <taxon>Pyronemataceae</taxon>
        <taxon>Sphaerosporella</taxon>
    </lineage>
</organism>
<evidence type="ECO:0000256" key="2">
    <source>
        <dbReference type="SAM" id="Phobius"/>
    </source>
</evidence>
<evidence type="ECO:0000256" key="1">
    <source>
        <dbReference type="SAM" id="MobiDB-lite"/>
    </source>
</evidence>
<feature type="signal peptide" evidence="3">
    <location>
        <begin position="1"/>
        <end position="21"/>
    </location>
</feature>
<keyword evidence="3" id="KW-0732">Signal</keyword>
<feature type="compositionally biased region" description="Polar residues" evidence="1">
    <location>
        <begin position="182"/>
        <end position="192"/>
    </location>
</feature>
<proteinExistence type="predicted"/>
<accession>A0A5J5ESJ2</accession>
<dbReference type="AlphaFoldDB" id="A0A5J5ESJ2"/>